<accession>A0ABM9K0C4</accession>
<dbReference type="Proteomes" id="UP001189757">
    <property type="component" value="Unassembled WGS sequence"/>
</dbReference>
<dbReference type="EMBL" id="CATZLL010000002">
    <property type="protein sequence ID" value="CAJ0810152.1"/>
    <property type="molecule type" value="Genomic_DNA"/>
</dbReference>
<comment type="caution">
    <text evidence="2">The sequence shown here is derived from an EMBL/GenBank/DDBJ whole genome shotgun (WGS) entry which is preliminary data.</text>
</comment>
<evidence type="ECO:0000313" key="2">
    <source>
        <dbReference type="EMBL" id="CAJ0810152.1"/>
    </source>
</evidence>
<gene>
    <name evidence="2" type="ORF">LMG18101_00794</name>
</gene>
<reference evidence="2 3" key="1">
    <citation type="submission" date="2023-07" db="EMBL/GenBank/DDBJ databases">
        <authorList>
            <person name="Peeters C."/>
        </authorList>
    </citation>
    <scope>NUCLEOTIDE SEQUENCE [LARGE SCALE GENOMIC DNA]</scope>
    <source>
        <strain evidence="2 3">LMG 18101</strain>
    </source>
</reference>
<feature type="region of interest" description="Disordered" evidence="1">
    <location>
        <begin position="1"/>
        <end position="30"/>
    </location>
</feature>
<evidence type="ECO:0000313" key="3">
    <source>
        <dbReference type="Proteomes" id="UP001189757"/>
    </source>
</evidence>
<protein>
    <submittedName>
        <fullName evidence="2">Uncharacterized protein</fullName>
    </submittedName>
</protein>
<evidence type="ECO:0000256" key="1">
    <source>
        <dbReference type="SAM" id="MobiDB-lite"/>
    </source>
</evidence>
<keyword evidence="3" id="KW-1185">Reference proteome</keyword>
<proteinExistence type="predicted"/>
<name>A0ABM9K0C4_9RALS</name>
<sequence length="55" mass="5891">MQNKQKRSTTKTISGPFAPPDLAASTNESPATMPGFFHTGYRVPLINAYKSSCGS</sequence>
<organism evidence="2 3">
    <name type="scientific">Ralstonia flaminis</name>
    <dbReference type="NCBI Taxonomy" id="3058597"/>
    <lineage>
        <taxon>Bacteria</taxon>
        <taxon>Pseudomonadati</taxon>
        <taxon>Pseudomonadota</taxon>
        <taxon>Betaproteobacteria</taxon>
        <taxon>Burkholderiales</taxon>
        <taxon>Burkholderiaceae</taxon>
        <taxon>Ralstonia</taxon>
    </lineage>
</organism>